<keyword evidence="6 11" id="KW-0547">Nucleotide-binding</keyword>
<dbReference type="PROSITE" id="PS01012">
    <property type="entry name" value="FOLYLPOLYGLU_SYNT_2"/>
    <property type="match status" value="1"/>
</dbReference>
<accession>A0A9D1CV87</accession>
<dbReference type="Gene3D" id="3.40.1190.10">
    <property type="entry name" value="Mur-like, catalytic domain"/>
    <property type="match status" value="1"/>
</dbReference>
<organism evidence="14 15">
    <name type="scientific">Candidatus Pullichristensenella stercorigallinarum</name>
    <dbReference type="NCBI Taxonomy" id="2840909"/>
    <lineage>
        <taxon>Bacteria</taxon>
        <taxon>Bacillati</taxon>
        <taxon>Bacillota</taxon>
        <taxon>Clostridia</taxon>
        <taxon>Candidatus Pullichristensenella</taxon>
    </lineage>
</organism>
<name>A0A9D1CV87_9FIRM</name>
<evidence type="ECO:0000256" key="5">
    <source>
        <dbReference type="ARBA" id="ARBA00022723"/>
    </source>
</evidence>
<comment type="caution">
    <text evidence="14">The sequence shown here is derived from an EMBL/GenBank/DDBJ whole genome shotgun (WGS) entry which is preliminary data.</text>
</comment>
<evidence type="ECO:0000256" key="11">
    <source>
        <dbReference type="PIRNR" id="PIRNR001563"/>
    </source>
</evidence>
<keyword evidence="7 11" id="KW-0067">ATP-binding</keyword>
<dbReference type="Gene3D" id="3.90.190.20">
    <property type="entry name" value="Mur ligase, C-terminal domain"/>
    <property type="match status" value="1"/>
</dbReference>
<evidence type="ECO:0000313" key="15">
    <source>
        <dbReference type="Proteomes" id="UP000824260"/>
    </source>
</evidence>
<feature type="domain" description="Mur ligase C-terminal" evidence="12">
    <location>
        <begin position="278"/>
        <end position="389"/>
    </location>
</feature>
<dbReference type="PIRSF" id="PIRSF001563">
    <property type="entry name" value="Folylpolyglu_synth"/>
    <property type="match status" value="1"/>
</dbReference>
<evidence type="ECO:0000256" key="3">
    <source>
        <dbReference type="ARBA" id="ARBA00013025"/>
    </source>
</evidence>
<evidence type="ECO:0000256" key="6">
    <source>
        <dbReference type="ARBA" id="ARBA00022741"/>
    </source>
</evidence>
<feature type="domain" description="Mur ligase central" evidence="13">
    <location>
        <begin position="44"/>
        <end position="189"/>
    </location>
</feature>
<dbReference type="InterPro" id="IPR036615">
    <property type="entry name" value="Mur_ligase_C_dom_sf"/>
</dbReference>
<dbReference type="GO" id="GO:0005737">
    <property type="term" value="C:cytoplasm"/>
    <property type="evidence" value="ECO:0007669"/>
    <property type="project" value="TreeGrafter"/>
</dbReference>
<evidence type="ECO:0000256" key="10">
    <source>
        <dbReference type="ARBA" id="ARBA00047493"/>
    </source>
</evidence>
<evidence type="ECO:0000256" key="4">
    <source>
        <dbReference type="ARBA" id="ARBA00022598"/>
    </source>
</evidence>
<dbReference type="InterPro" id="IPR001645">
    <property type="entry name" value="Folylpolyglutamate_synth"/>
</dbReference>
<dbReference type="PANTHER" id="PTHR11136">
    <property type="entry name" value="FOLYLPOLYGLUTAMATE SYNTHASE-RELATED"/>
    <property type="match status" value="1"/>
</dbReference>
<protein>
    <recommendedName>
        <fullName evidence="3">tetrahydrofolate synthase</fullName>
        <ecNumber evidence="3">6.3.2.17</ecNumber>
    </recommendedName>
    <alternativeName>
        <fullName evidence="9">Tetrahydrofolylpolyglutamate synthase</fullName>
    </alternativeName>
</protein>
<dbReference type="InterPro" id="IPR004101">
    <property type="entry name" value="Mur_ligase_C"/>
</dbReference>
<gene>
    <name evidence="14" type="ORF">IAA52_01430</name>
</gene>
<dbReference type="GO" id="GO:0004326">
    <property type="term" value="F:tetrahydrofolylpolyglutamate synthase activity"/>
    <property type="evidence" value="ECO:0007669"/>
    <property type="project" value="UniProtKB-EC"/>
</dbReference>
<evidence type="ECO:0000256" key="9">
    <source>
        <dbReference type="ARBA" id="ARBA00030592"/>
    </source>
</evidence>
<keyword evidence="5" id="KW-0479">Metal-binding</keyword>
<dbReference type="NCBIfam" id="TIGR01499">
    <property type="entry name" value="folC"/>
    <property type="match status" value="1"/>
</dbReference>
<evidence type="ECO:0000259" key="13">
    <source>
        <dbReference type="Pfam" id="PF08245"/>
    </source>
</evidence>
<keyword evidence="4 11" id="KW-0436">Ligase</keyword>
<dbReference type="EMBL" id="DVFZ01000014">
    <property type="protein sequence ID" value="HIQ81742.1"/>
    <property type="molecule type" value="Genomic_DNA"/>
</dbReference>
<dbReference type="Proteomes" id="UP000824260">
    <property type="component" value="Unassembled WGS sequence"/>
</dbReference>
<sequence>MDANEAIRWIHSRRYTGHKNGLENTRALLAALGNPERGFLSLHIAGTNGKGSTAAMCDACLRKSGYAAGLYTSPYLENYRERIRVNGACIPEAALVRGVKKIMAACAALEKEGLSPTTFEIGTALAFWYFREAGVQVAVVECGLGGRLDCTNVLMPAVSMIAAIGMDHMAQLGDTLTDIAREKAGIIKPGVPAVVMRQSGEILDIFREKGDIIIAEPPEPLEITPYGSRFRLPFGEFSIRLPGRHQMLNASLALYGLRASGLKLQNLADGLRDAEWPGRLEWLGDTLLDGAHNPQGARTLRDYLSEHFPDTRMTLITGMMRDKQIDACAAILAPLFSQVIATRVDEPRAAEPEQVAATYAALGCKTATAASVEEALQTTGGMRVVAGSLYLVGAARALLKGESEWNFTTSRCS</sequence>
<dbReference type="InterPro" id="IPR018109">
    <property type="entry name" value="Folylpolyglutamate_synth_CS"/>
</dbReference>
<evidence type="ECO:0000256" key="1">
    <source>
        <dbReference type="ARBA" id="ARBA00001946"/>
    </source>
</evidence>
<dbReference type="InterPro" id="IPR013221">
    <property type="entry name" value="Mur_ligase_cen"/>
</dbReference>
<dbReference type="GO" id="GO:0008841">
    <property type="term" value="F:dihydrofolate synthase activity"/>
    <property type="evidence" value="ECO:0007669"/>
    <property type="project" value="TreeGrafter"/>
</dbReference>
<proteinExistence type="inferred from homology"/>
<dbReference type="Pfam" id="PF02875">
    <property type="entry name" value="Mur_ligase_C"/>
    <property type="match status" value="1"/>
</dbReference>
<evidence type="ECO:0000256" key="7">
    <source>
        <dbReference type="ARBA" id="ARBA00022840"/>
    </source>
</evidence>
<dbReference type="GO" id="GO:0046872">
    <property type="term" value="F:metal ion binding"/>
    <property type="evidence" value="ECO:0007669"/>
    <property type="project" value="UniProtKB-KW"/>
</dbReference>
<dbReference type="InterPro" id="IPR036565">
    <property type="entry name" value="Mur-like_cat_sf"/>
</dbReference>
<evidence type="ECO:0000313" key="14">
    <source>
        <dbReference type="EMBL" id="HIQ81742.1"/>
    </source>
</evidence>
<evidence type="ECO:0000256" key="2">
    <source>
        <dbReference type="ARBA" id="ARBA00008276"/>
    </source>
</evidence>
<dbReference type="EC" id="6.3.2.17" evidence="3"/>
<dbReference type="Pfam" id="PF08245">
    <property type="entry name" value="Mur_ligase_M"/>
    <property type="match status" value="1"/>
</dbReference>
<reference evidence="14" key="2">
    <citation type="journal article" date="2021" name="PeerJ">
        <title>Extensive microbial diversity within the chicken gut microbiome revealed by metagenomics and culture.</title>
        <authorList>
            <person name="Gilroy R."/>
            <person name="Ravi A."/>
            <person name="Getino M."/>
            <person name="Pursley I."/>
            <person name="Horton D.L."/>
            <person name="Alikhan N.F."/>
            <person name="Baker D."/>
            <person name="Gharbi K."/>
            <person name="Hall N."/>
            <person name="Watson M."/>
            <person name="Adriaenssens E.M."/>
            <person name="Foster-Nyarko E."/>
            <person name="Jarju S."/>
            <person name="Secka A."/>
            <person name="Antonio M."/>
            <person name="Oren A."/>
            <person name="Chaudhuri R.R."/>
            <person name="La Ragione R."/>
            <person name="Hildebrand F."/>
            <person name="Pallen M.J."/>
        </authorList>
    </citation>
    <scope>NUCLEOTIDE SEQUENCE</scope>
    <source>
        <strain evidence="14">ChiSjej6B24-2974</strain>
    </source>
</reference>
<dbReference type="FunFam" id="3.40.1190.10:FF:000011">
    <property type="entry name" value="Folylpolyglutamate synthase/dihydrofolate synthase"/>
    <property type="match status" value="1"/>
</dbReference>
<dbReference type="SUPFAM" id="SSF53623">
    <property type="entry name" value="MurD-like peptide ligases, catalytic domain"/>
    <property type="match status" value="1"/>
</dbReference>
<dbReference type="SUPFAM" id="SSF53244">
    <property type="entry name" value="MurD-like peptide ligases, peptide-binding domain"/>
    <property type="match status" value="1"/>
</dbReference>
<comment type="catalytic activity">
    <reaction evidence="10">
        <text>(6S)-5,6,7,8-tetrahydrofolyl-(gamma-L-Glu)(n) + L-glutamate + ATP = (6S)-5,6,7,8-tetrahydrofolyl-(gamma-L-Glu)(n+1) + ADP + phosphate + H(+)</text>
        <dbReference type="Rhea" id="RHEA:10580"/>
        <dbReference type="Rhea" id="RHEA-COMP:14738"/>
        <dbReference type="Rhea" id="RHEA-COMP:14740"/>
        <dbReference type="ChEBI" id="CHEBI:15378"/>
        <dbReference type="ChEBI" id="CHEBI:29985"/>
        <dbReference type="ChEBI" id="CHEBI:30616"/>
        <dbReference type="ChEBI" id="CHEBI:43474"/>
        <dbReference type="ChEBI" id="CHEBI:141005"/>
        <dbReference type="ChEBI" id="CHEBI:456216"/>
        <dbReference type="EC" id="6.3.2.17"/>
    </reaction>
</comment>
<evidence type="ECO:0000259" key="12">
    <source>
        <dbReference type="Pfam" id="PF02875"/>
    </source>
</evidence>
<dbReference type="AlphaFoldDB" id="A0A9D1CV87"/>
<evidence type="ECO:0000256" key="8">
    <source>
        <dbReference type="ARBA" id="ARBA00022842"/>
    </source>
</evidence>
<reference evidence="14" key="1">
    <citation type="submission" date="2020-10" db="EMBL/GenBank/DDBJ databases">
        <authorList>
            <person name="Gilroy R."/>
        </authorList>
    </citation>
    <scope>NUCLEOTIDE SEQUENCE</scope>
    <source>
        <strain evidence="14">ChiSjej6B24-2974</strain>
    </source>
</reference>
<keyword evidence="8" id="KW-0460">Magnesium</keyword>
<dbReference type="GO" id="GO:0005524">
    <property type="term" value="F:ATP binding"/>
    <property type="evidence" value="ECO:0007669"/>
    <property type="project" value="UniProtKB-KW"/>
</dbReference>
<comment type="similarity">
    <text evidence="2 11">Belongs to the folylpolyglutamate synthase family.</text>
</comment>
<comment type="cofactor">
    <cofactor evidence="1">
        <name>Mg(2+)</name>
        <dbReference type="ChEBI" id="CHEBI:18420"/>
    </cofactor>
</comment>
<dbReference type="PANTHER" id="PTHR11136:SF0">
    <property type="entry name" value="DIHYDROFOLATE SYNTHETASE-RELATED"/>
    <property type="match status" value="1"/>
</dbReference>